<dbReference type="Proteomes" id="UP000033622">
    <property type="component" value="Unassembled WGS sequence"/>
</dbReference>
<comment type="caution">
    <text evidence="1">The sequence shown here is derived from an EMBL/GenBank/DDBJ whole genome shotgun (WGS) entry which is preliminary data.</text>
</comment>
<accession>A0A0F3PWV0</accession>
<evidence type="ECO:0000313" key="2">
    <source>
        <dbReference type="Proteomes" id="UP000033622"/>
    </source>
</evidence>
<dbReference type="PATRIC" id="fig|1359155.3.peg.732"/>
<reference evidence="1 2" key="1">
    <citation type="submission" date="2015-01" db="EMBL/GenBank/DDBJ databases">
        <title>Genome Sequencing of Rickettsiales.</title>
        <authorList>
            <person name="Daugherty S.C."/>
            <person name="Su Q."/>
            <person name="Abolude K."/>
            <person name="Beier-Sexton M."/>
            <person name="Carlyon J.A."/>
            <person name="Carter R."/>
            <person name="Day N.P."/>
            <person name="Dumler S.J."/>
            <person name="Dyachenko V."/>
            <person name="Godinez A."/>
            <person name="Kurtti T.J."/>
            <person name="Lichay M."/>
            <person name="Mullins K.E."/>
            <person name="Ott S."/>
            <person name="Pappas-Brown V."/>
            <person name="Paris D.H."/>
            <person name="Patel P."/>
            <person name="Richards A.L."/>
            <person name="Sadzewicz L."/>
            <person name="Sears K."/>
            <person name="Seidman D."/>
            <person name="Sengamalay N."/>
            <person name="Stenos J."/>
            <person name="Tallon L.J."/>
            <person name="Vincent G."/>
            <person name="Fraser C.M."/>
            <person name="Munderloh U."/>
            <person name="Dunning-Hotopp J.C."/>
        </authorList>
    </citation>
    <scope>NUCLEOTIDE SEQUENCE [LARGE SCALE GENOMIC DNA]</scope>
    <source>
        <strain evidence="1 2">ApWI1</strain>
    </source>
</reference>
<name>A0A0F3PWV0_ANAPH</name>
<sequence length="60" mass="6997">MKSLENATVFFLDDEQIIPRLVLLAALWSRYRTSEFGVKYKAHAVFGDRLSRNLLLDIRV</sequence>
<gene>
    <name evidence="1" type="ORF">APHWI1_0720</name>
</gene>
<evidence type="ECO:0000313" key="1">
    <source>
        <dbReference type="EMBL" id="KJV84371.1"/>
    </source>
</evidence>
<dbReference type="EMBL" id="LAOF01000001">
    <property type="protein sequence ID" value="KJV84371.1"/>
    <property type="molecule type" value="Genomic_DNA"/>
</dbReference>
<protein>
    <submittedName>
        <fullName evidence="1">Uncharacterized protein</fullName>
    </submittedName>
</protein>
<proteinExistence type="predicted"/>
<organism evidence="1 2">
    <name type="scientific">Anaplasma phagocytophilum str. ApWI1</name>
    <dbReference type="NCBI Taxonomy" id="1359155"/>
    <lineage>
        <taxon>Bacteria</taxon>
        <taxon>Pseudomonadati</taxon>
        <taxon>Pseudomonadota</taxon>
        <taxon>Alphaproteobacteria</taxon>
        <taxon>Rickettsiales</taxon>
        <taxon>Anaplasmataceae</taxon>
        <taxon>Anaplasma</taxon>
        <taxon>phagocytophilum group</taxon>
    </lineage>
</organism>
<dbReference type="AlphaFoldDB" id="A0A0F3PWV0"/>